<evidence type="ECO:0000259" key="9">
    <source>
        <dbReference type="Pfam" id="PF09179"/>
    </source>
</evidence>
<dbReference type="Gene3D" id="3.40.50.620">
    <property type="entry name" value="HUPs"/>
    <property type="match status" value="1"/>
</dbReference>
<keyword evidence="2 7" id="KW-0436">Ligase</keyword>
<dbReference type="Pfam" id="PF01171">
    <property type="entry name" value="ATP_bind_3"/>
    <property type="match status" value="1"/>
</dbReference>
<organism evidence="10 11">
    <name type="scientific">Actinomycetospora lemnae</name>
    <dbReference type="NCBI Taxonomy" id="3019891"/>
    <lineage>
        <taxon>Bacteria</taxon>
        <taxon>Bacillati</taxon>
        <taxon>Actinomycetota</taxon>
        <taxon>Actinomycetes</taxon>
        <taxon>Pseudonocardiales</taxon>
        <taxon>Pseudonocardiaceae</taxon>
        <taxon>Actinomycetospora</taxon>
    </lineage>
</organism>
<accession>A0ABT5SZ52</accession>
<feature type="domain" description="tRNA(Ile)-lysidine synthase substrate-binding" evidence="9">
    <location>
        <begin position="261"/>
        <end position="326"/>
    </location>
</feature>
<dbReference type="InterPro" id="IPR014729">
    <property type="entry name" value="Rossmann-like_a/b/a_fold"/>
</dbReference>
<sequence length="349" mass="35920">MRVPDPVAELRRAVREALTGLPAAANGRFAASRRTNDAFAPVVLACSGGADSLALAAAAVHVAPAVHGVVVDHGLQDGSAEQAAATAALLRELGADAEVVAVEVGTAGGPEAAARDARYAALRAASRAHGDAPVLLGHTLDDQAETVLLGLGRGSGARSLAGMAAWDPPWCRPLLGVRRATTRAACAAAGLPVWDDPHNADPRYTRARLRHEVLPLLEDVLAGGVAPALARTAAQLADDDAALTALAHERLIRLVDPDGALDAVGLAGEVPAVRRRVLRSWLVAAGARELTDAHVRAVDAVVARWRGQGVPPLAGGLEVVRAHGRLRVLEASHHGVRAPARPDGPPPIR</sequence>
<comment type="caution">
    <text evidence="10">The sequence shown here is derived from an EMBL/GenBank/DDBJ whole genome shotgun (WGS) entry which is preliminary data.</text>
</comment>
<evidence type="ECO:0000256" key="2">
    <source>
        <dbReference type="ARBA" id="ARBA00022598"/>
    </source>
</evidence>
<dbReference type="InterPro" id="IPR012094">
    <property type="entry name" value="tRNA_Ile_lys_synt"/>
</dbReference>
<evidence type="ECO:0000313" key="10">
    <source>
        <dbReference type="EMBL" id="MDD7967411.1"/>
    </source>
</evidence>
<dbReference type="PANTHER" id="PTHR43033">
    <property type="entry name" value="TRNA(ILE)-LYSIDINE SYNTHASE-RELATED"/>
    <property type="match status" value="1"/>
</dbReference>
<gene>
    <name evidence="7 10" type="primary">tilS</name>
    <name evidence="10" type="ORF">PGB27_18900</name>
</gene>
<dbReference type="PANTHER" id="PTHR43033:SF1">
    <property type="entry name" value="TRNA(ILE)-LYSIDINE SYNTHASE-RELATED"/>
    <property type="match status" value="1"/>
</dbReference>
<evidence type="ECO:0000256" key="5">
    <source>
        <dbReference type="ARBA" id="ARBA00022840"/>
    </source>
</evidence>
<comment type="function">
    <text evidence="7">Ligates lysine onto the cytidine present at position 34 of the AUA codon-specific tRNA(Ile) that contains the anticodon CAU, in an ATP-dependent manner. Cytidine is converted to lysidine, thus changing the amino acid specificity of the tRNA from methionine to isoleucine.</text>
</comment>
<dbReference type="NCBIfam" id="TIGR02432">
    <property type="entry name" value="lysidine_TilS_N"/>
    <property type="match status" value="1"/>
</dbReference>
<evidence type="ECO:0000259" key="8">
    <source>
        <dbReference type="Pfam" id="PF01171"/>
    </source>
</evidence>
<comment type="subcellular location">
    <subcellularLocation>
        <location evidence="7">Cytoplasm</location>
    </subcellularLocation>
</comment>
<evidence type="ECO:0000256" key="4">
    <source>
        <dbReference type="ARBA" id="ARBA00022741"/>
    </source>
</evidence>
<evidence type="ECO:0000256" key="7">
    <source>
        <dbReference type="HAMAP-Rule" id="MF_01161"/>
    </source>
</evidence>
<dbReference type="InterPro" id="IPR015262">
    <property type="entry name" value="tRNA_Ile_lys_synt_subst-bd"/>
</dbReference>
<protein>
    <recommendedName>
        <fullName evidence="7">tRNA(Ile)-lysidine synthase</fullName>
        <ecNumber evidence="7">6.3.4.19</ecNumber>
    </recommendedName>
    <alternativeName>
        <fullName evidence="7">tRNA(Ile)-2-lysyl-cytidine synthase</fullName>
    </alternativeName>
    <alternativeName>
        <fullName evidence="7">tRNA(Ile)-lysidine synthetase</fullName>
    </alternativeName>
</protein>
<dbReference type="InterPro" id="IPR011063">
    <property type="entry name" value="TilS/TtcA_N"/>
</dbReference>
<dbReference type="SUPFAM" id="SSF82829">
    <property type="entry name" value="MesJ substrate recognition domain-like"/>
    <property type="match status" value="1"/>
</dbReference>
<dbReference type="GO" id="GO:0032267">
    <property type="term" value="F:tRNA(Ile)-lysidine synthase activity"/>
    <property type="evidence" value="ECO:0007669"/>
    <property type="project" value="UniProtKB-EC"/>
</dbReference>
<dbReference type="CDD" id="cd01992">
    <property type="entry name" value="TilS_N"/>
    <property type="match status" value="1"/>
</dbReference>
<dbReference type="EMBL" id="JAQZAO010000008">
    <property type="protein sequence ID" value="MDD7967411.1"/>
    <property type="molecule type" value="Genomic_DNA"/>
</dbReference>
<proteinExistence type="inferred from homology"/>
<evidence type="ECO:0000256" key="3">
    <source>
        <dbReference type="ARBA" id="ARBA00022694"/>
    </source>
</evidence>
<keyword evidence="5 7" id="KW-0067">ATP-binding</keyword>
<comment type="similarity">
    <text evidence="7">Belongs to the tRNA(Ile)-lysidine synthase family.</text>
</comment>
<evidence type="ECO:0000256" key="1">
    <source>
        <dbReference type="ARBA" id="ARBA00022490"/>
    </source>
</evidence>
<name>A0ABT5SZ52_9PSEU</name>
<dbReference type="Proteomes" id="UP001300763">
    <property type="component" value="Unassembled WGS sequence"/>
</dbReference>
<reference evidence="10 11" key="1">
    <citation type="submission" date="2023-02" db="EMBL/GenBank/DDBJ databases">
        <title>Genome sequencing required for Actinomycetospora new species description.</title>
        <authorList>
            <person name="Saimee Y."/>
            <person name="Duangmal K."/>
        </authorList>
    </citation>
    <scope>NUCLEOTIDE SEQUENCE [LARGE SCALE GENOMIC DNA]</scope>
    <source>
        <strain evidence="10 11">DW7H6</strain>
    </source>
</reference>
<dbReference type="InterPro" id="IPR012795">
    <property type="entry name" value="tRNA_Ile_lys_synt_N"/>
</dbReference>
<comment type="domain">
    <text evidence="7">The N-terminal region contains the highly conserved SGGXDS motif, predicted to be a P-loop motif involved in ATP binding.</text>
</comment>
<dbReference type="EC" id="6.3.4.19" evidence="7"/>
<dbReference type="Pfam" id="PF09179">
    <property type="entry name" value="TilS"/>
    <property type="match status" value="1"/>
</dbReference>
<keyword evidence="3 7" id="KW-0819">tRNA processing</keyword>
<dbReference type="RefSeq" id="WP_274201937.1">
    <property type="nucleotide sequence ID" value="NZ_JAQZAO010000008.1"/>
</dbReference>
<feature type="binding site" evidence="7">
    <location>
        <begin position="47"/>
        <end position="52"/>
    </location>
    <ligand>
        <name>ATP</name>
        <dbReference type="ChEBI" id="CHEBI:30616"/>
    </ligand>
</feature>
<evidence type="ECO:0000256" key="6">
    <source>
        <dbReference type="ARBA" id="ARBA00048539"/>
    </source>
</evidence>
<keyword evidence="4 7" id="KW-0547">Nucleotide-binding</keyword>
<evidence type="ECO:0000313" key="11">
    <source>
        <dbReference type="Proteomes" id="UP001300763"/>
    </source>
</evidence>
<dbReference type="HAMAP" id="MF_01161">
    <property type="entry name" value="tRNA_Ile_lys_synt"/>
    <property type="match status" value="1"/>
</dbReference>
<dbReference type="Gene3D" id="1.20.59.20">
    <property type="match status" value="1"/>
</dbReference>
<comment type="catalytic activity">
    <reaction evidence="6 7">
        <text>cytidine(34) in tRNA(Ile2) + L-lysine + ATP = lysidine(34) in tRNA(Ile2) + AMP + diphosphate + H(+)</text>
        <dbReference type="Rhea" id="RHEA:43744"/>
        <dbReference type="Rhea" id="RHEA-COMP:10625"/>
        <dbReference type="Rhea" id="RHEA-COMP:10670"/>
        <dbReference type="ChEBI" id="CHEBI:15378"/>
        <dbReference type="ChEBI" id="CHEBI:30616"/>
        <dbReference type="ChEBI" id="CHEBI:32551"/>
        <dbReference type="ChEBI" id="CHEBI:33019"/>
        <dbReference type="ChEBI" id="CHEBI:82748"/>
        <dbReference type="ChEBI" id="CHEBI:83665"/>
        <dbReference type="ChEBI" id="CHEBI:456215"/>
        <dbReference type="EC" id="6.3.4.19"/>
    </reaction>
</comment>
<keyword evidence="1 7" id="KW-0963">Cytoplasm</keyword>
<keyword evidence="11" id="KW-1185">Reference proteome</keyword>
<dbReference type="SUPFAM" id="SSF52402">
    <property type="entry name" value="Adenine nucleotide alpha hydrolases-like"/>
    <property type="match status" value="1"/>
</dbReference>
<feature type="domain" description="tRNA(Ile)-lysidine/2-thiocytidine synthase N-terminal" evidence="8">
    <location>
        <begin position="42"/>
        <end position="212"/>
    </location>
</feature>